<organism evidence="5 6">
    <name type="scientific">Halioglobus maricola</name>
    <dbReference type="NCBI Taxonomy" id="2601894"/>
    <lineage>
        <taxon>Bacteria</taxon>
        <taxon>Pseudomonadati</taxon>
        <taxon>Pseudomonadota</taxon>
        <taxon>Gammaproteobacteria</taxon>
        <taxon>Cellvibrionales</taxon>
        <taxon>Halieaceae</taxon>
        <taxon>Halioglobus</taxon>
    </lineage>
</organism>
<dbReference type="CDD" id="cd00383">
    <property type="entry name" value="trans_reg_C"/>
    <property type="match status" value="1"/>
</dbReference>
<dbReference type="Proteomes" id="UP000326287">
    <property type="component" value="Chromosome"/>
</dbReference>
<dbReference type="OrthoDB" id="1971692at2"/>
<dbReference type="InterPro" id="IPR036388">
    <property type="entry name" value="WH-like_DNA-bd_sf"/>
</dbReference>
<evidence type="ECO:0000256" key="1">
    <source>
        <dbReference type="ARBA" id="ARBA00023125"/>
    </source>
</evidence>
<dbReference type="SUPFAM" id="SSF46894">
    <property type="entry name" value="C-terminal effector domain of the bipartite response regulators"/>
    <property type="match status" value="1"/>
</dbReference>
<dbReference type="Gene3D" id="1.10.10.10">
    <property type="entry name" value="Winged helix-like DNA-binding domain superfamily/Winged helix DNA-binding domain"/>
    <property type="match status" value="1"/>
</dbReference>
<feature type="DNA-binding region" description="OmpR/PhoB-type" evidence="2">
    <location>
        <begin position="1"/>
        <end position="98"/>
    </location>
</feature>
<dbReference type="Pfam" id="PF00486">
    <property type="entry name" value="Trans_reg_C"/>
    <property type="match status" value="1"/>
</dbReference>
<dbReference type="SMART" id="SM00862">
    <property type="entry name" value="Trans_reg_C"/>
    <property type="match status" value="1"/>
</dbReference>
<dbReference type="KEGG" id="halc:EY643_08720"/>
<feature type="transmembrane region" description="Helical" evidence="3">
    <location>
        <begin position="127"/>
        <end position="147"/>
    </location>
</feature>
<proteinExistence type="predicted"/>
<protein>
    <recommendedName>
        <fullName evidence="4">OmpR/PhoB-type domain-containing protein</fullName>
    </recommendedName>
</protein>
<dbReference type="InterPro" id="IPR001867">
    <property type="entry name" value="OmpR/PhoB-type_DNA-bd"/>
</dbReference>
<dbReference type="GO" id="GO:0003677">
    <property type="term" value="F:DNA binding"/>
    <property type="evidence" value="ECO:0007669"/>
    <property type="project" value="UniProtKB-UniRule"/>
</dbReference>
<name>A0A5P9NKG4_9GAMM</name>
<keyword evidence="6" id="KW-1185">Reference proteome</keyword>
<gene>
    <name evidence="5" type="ORF">EY643_08720</name>
</gene>
<sequence>MSAYQIGPILFDVEACEITSEGGTQHLQPQVRSVLLCLARHSGEVVSKERLVDEAWAGRHTSDEAITRCISLLRRHFEACGERHLIETIPKSGYRLIESAEAANDAAPLATGPGLTLDMPGFTAKTAVNVVVTATVAFLLLSGLVIASDFFSLTR</sequence>
<feature type="domain" description="OmpR/PhoB-type" evidence="4">
    <location>
        <begin position="1"/>
        <end position="98"/>
    </location>
</feature>
<evidence type="ECO:0000256" key="2">
    <source>
        <dbReference type="PROSITE-ProRule" id="PRU01091"/>
    </source>
</evidence>
<keyword evidence="1 2" id="KW-0238">DNA-binding</keyword>
<evidence type="ECO:0000313" key="5">
    <source>
        <dbReference type="EMBL" id="QFU75734.1"/>
    </source>
</evidence>
<dbReference type="InterPro" id="IPR016032">
    <property type="entry name" value="Sig_transdc_resp-reg_C-effctor"/>
</dbReference>
<accession>A0A5P9NKG4</accession>
<keyword evidence="3" id="KW-0812">Transmembrane</keyword>
<keyword evidence="3" id="KW-1133">Transmembrane helix</keyword>
<reference evidence="5 6" key="1">
    <citation type="submission" date="2019-02" db="EMBL/GenBank/DDBJ databases">
        <authorList>
            <person name="Li S.-H."/>
        </authorList>
    </citation>
    <scope>NUCLEOTIDE SEQUENCE [LARGE SCALE GENOMIC DNA]</scope>
    <source>
        <strain evidence="5 6">IMCC14385</strain>
    </source>
</reference>
<dbReference type="EMBL" id="CP036422">
    <property type="protein sequence ID" value="QFU75734.1"/>
    <property type="molecule type" value="Genomic_DNA"/>
</dbReference>
<evidence type="ECO:0000256" key="3">
    <source>
        <dbReference type="SAM" id="Phobius"/>
    </source>
</evidence>
<evidence type="ECO:0000259" key="4">
    <source>
        <dbReference type="PROSITE" id="PS51755"/>
    </source>
</evidence>
<dbReference type="AlphaFoldDB" id="A0A5P9NKG4"/>
<keyword evidence="3" id="KW-0472">Membrane</keyword>
<evidence type="ECO:0000313" key="6">
    <source>
        <dbReference type="Proteomes" id="UP000326287"/>
    </source>
</evidence>
<dbReference type="PROSITE" id="PS51755">
    <property type="entry name" value="OMPR_PHOB"/>
    <property type="match status" value="1"/>
</dbReference>
<dbReference type="GO" id="GO:0000160">
    <property type="term" value="P:phosphorelay signal transduction system"/>
    <property type="evidence" value="ECO:0007669"/>
    <property type="project" value="InterPro"/>
</dbReference>
<dbReference type="RefSeq" id="WP_152661841.1">
    <property type="nucleotide sequence ID" value="NZ_CP036422.1"/>
</dbReference>
<dbReference type="GO" id="GO:0006355">
    <property type="term" value="P:regulation of DNA-templated transcription"/>
    <property type="evidence" value="ECO:0007669"/>
    <property type="project" value="InterPro"/>
</dbReference>